<feature type="compositionally biased region" description="Basic residues" evidence="3">
    <location>
        <begin position="499"/>
        <end position="508"/>
    </location>
</feature>
<evidence type="ECO:0000313" key="5">
    <source>
        <dbReference type="EMBL" id="CAB9519698.1"/>
    </source>
</evidence>
<dbReference type="Gene3D" id="3.30.70.1230">
    <property type="entry name" value="Nucleotide cyclase"/>
    <property type="match status" value="2"/>
</dbReference>
<protein>
    <submittedName>
        <fullName evidence="5">Cyclase type 10</fullName>
    </submittedName>
</protein>
<dbReference type="PANTHER" id="PTHR16305">
    <property type="entry name" value="TESTICULAR SOLUBLE ADENYLYL CYCLASE"/>
    <property type="match status" value="1"/>
</dbReference>
<dbReference type="EMBL" id="CAICTM010001036">
    <property type="protein sequence ID" value="CAB9519698.1"/>
    <property type="molecule type" value="Genomic_DNA"/>
</dbReference>
<reference evidence="5" key="1">
    <citation type="submission" date="2020-06" db="EMBL/GenBank/DDBJ databases">
        <authorList>
            <consortium name="Plant Systems Biology data submission"/>
        </authorList>
    </citation>
    <scope>NUCLEOTIDE SEQUENCE</scope>
    <source>
        <strain evidence="5">D6</strain>
    </source>
</reference>
<dbReference type="GO" id="GO:0009190">
    <property type="term" value="P:cyclic nucleotide biosynthetic process"/>
    <property type="evidence" value="ECO:0007669"/>
    <property type="project" value="InterPro"/>
</dbReference>
<dbReference type="SUPFAM" id="SSF55073">
    <property type="entry name" value="Nucleotide cyclase"/>
    <property type="match status" value="2"/>
</dbReference>
<evidence type="ECO:0000259" key="4">
    <source>
        <dbReference type="PROSITE" id="PS50125"/>
    </source>
</evidence>
<dbReference type="InterPro" id="IPR001054">
    <property type="entry name" value="A/G_cyclase"/>
</dbReference>
<feature type="domain" description="Guanylate cyclase" evidence="4">
    <location>
        <begin position="531"/>
        <end position="662"/>
    </location>
</feature>
<dbReference type="Proteomes" id="UP001153069">
    <property type="component" value="Unassembled WGS sequence"/>
</dbReference>
<evidence type="ECO:0000256" key="1">
    <source>
        <dbReference type="ARBA" id="ARBA00022741"/>
    </source>
</evidence>
<dbReference type="SUPFAM" id="SSF52540">
    <property type="entry name" value="P-loop containing nucleoside triphosphate hydrolases"/>
    <property type="match status" value="1"/>
</dbReference>
<evidence type="ECO:0000313" key="6">
    <source>
        <dbReference type="Proteomes" id="UP001153069"/>
    </source>
</evidence>
<evidence type="ECO:0000256" key="2">
    <source>
        <dbReference type="ARBA" id="ARBA00022840"/>
    </source>
</evidence>
<dbReference type="Pfam" id="PF00211">
    <property type="entry name" value="Guanylate_cyc"/>
    <property type="match status" value="1"/>
</dbReference>
<feature type="domain" description="Guanylate cyclase" evidence="4">
    <location>
        <begin position="232"/>
        <end position="362"/>
    </location>
</feature>
<dbReference type="InterPro" id="IPR029787">
    <property type="entry name" value="Nucleotide_cyclase"/>
</dbReference>
<gene>
    <name evidence="5" type="ORF">SEMRO_1038_G234250.1</name>
</gene>
<dbReference type="CDD" id="cd07302">
    <property type="entry name" value="CHD"/>
    <property type="match status" value="2"/>
</dbReference>
<feature type="region of interest" description="Disordered" evidence="3">
    <location>
        <begin position="81"/>
        <end position="111"/>
    </location>
</feature>
<feature type="compositionally biased region" description="Basic residues" evidence="3">
    <location>
        <begin position="26"/>
        <end position="42"/>
    </location>
</feature>
<feature type="compositionally biased region" description="Acidic residues" evidence="3">
    <location>
        <begin position="99"/>
        <end position="109"/>
    </location>
</feature>
<dbReference type="GO" id="GO:0005524">
    <property type="term" value="F:ATP binding"/>
    <property type="evidence" value="ECO:0007669"/>
    <property type="project" value="UniProtKB-KW"/>
</dbReference>
<organism evidence="5 6">
    <name type="scientific">Seminavis robusta</name>
    <dbReference type="NCBI Taxonomy" id="568900"/>
    <lineage>
        <taxon>Eukaryota</taxon>
        <taxon>Sar</taxon>
        <taxon>Stramenopiles</taxon>
        <taxon>Ochrophyta</taxon>
        <taxon>Bacillariophyta</taxon>
        <taxon>Bacillariophyceae</taxon>
        <taxon>Bacillariophycidae</taxon>
        <taxon>Naviculales</taxon>
        <taxon>Naviculaceae</taxon>
        <taxon>Seminavis</taxon>
    </lineage>
</organism>
<dbReference type="AlphaFoldDB" id="A0A9N8HLK2"/>
<dbReference type="PANTHER" id="PTHR16305:SF28">
    <property type="entry name" value="GUANYLATE CYCLASE DOMAIN-CONTAINING PROTEIN"/>
    <property type="match status" value="1"/>
</dbReference>
<name>A0A9N8HLK2_9STRA</name>
<dbReference type="OrthoDB" id="195026at2759"/>
<feature type="compositionally biased region" description="Low complexity" evidence="3">
    <location>
        <begin position="481"/>
        <end position="491"/>
    </location>
</feature>
<feature type="region of interest" description="Disordered" evidence="3">
    <location>
        <begin position="1"/>
        <end position="65"/>
    </location>
</feature>
<dbReference type="InterPro" id="IPR027417">
    <property type="entry name" value="P-loop_NTPase"/>
</dbReference>
<keyword evidence="1" id="KW-0547">Nucleotide-binding</keyword>
<dbReference type="GO" id="GO:0035556">
    <property type="term" value="P:intracellular signal transduction"/>
    <property type="evidence" value="ECO:0007669"/>
    <property type="project" value="InterPro"/>
</dbReference>
<feature type="compositionally biased region" description="Polar residues" evidence="3">
    <location>
        <begin position="43"/>
        <end position="61"/>
    </location>
</feature>
<dbReference type="PROSITE" id="PS50125">
    <property type="entry name" value="GUANYLATE_CYCLASE_2"/>
    <property type="match status" value="2"/>
</dbReference>
<keyword evidence="6" id="KW-1185">Reference proteome</keyword>
<accession>A0A9N8HLK2</accession>
<feature type="region of interest" description="Disordered" evidence="3">
    <location>
        <begin position="481"/>
        <end position="517"/>
    </location>
</feature>
<dbReference type="GO" id="GO:0005737">
    <property type="term" value="C:cytoplasm"/>
    <property type="evidence" value="ECO:0007669"/>
    <property type="project" value="TreeGrafter"/>
</dbReference>
<feature type="region of interest" description="Disordered" evidence="3">
    <location>
        <begin position="123"/>
        <end position="146"/>
    </location>
</feature>
<comment type="caution">
    <text evidence="5">The sequence shown here is derived from an EMBL/GenBank/DDBJ whole genome shotgun (WGS) entry which is preliminary data.</text>
</comment>
<proteinExistence type="predicted"/>
<feature type="compositionally biased region" description="Polar residues" evidence="3">
    <location>
        <begin position="124"/>
        <end position="138"/>
    </location>
</feature>
<dbReference type="GO" id="GO:0004016">
    <property type="term" value="F:adenylate cyclase activity"/>
    <property type="evidence" value="ECO:0007669"/>
    <property type="project" value="TreeGrafter"/>
</dbReference>
<sequence>MLGKSIISISCHPECSQSVAGPEQPRRRKNKSRSNKTRHAPRRSNSVKSSLTLMSNPQGAGNASLIGLTLDDSHYLSDDVSETSSIADDQSWGHHDDLGETDDDDDDDTSSMADDQVEALLNEATGSTSTSNQAQRSSSKPKKNASYNSLPELLRLTEDQPSVQPHIPQRDQGVSRLVQGRLSSSMSIATCHPNVMQRPTATSTYHTGNAKTPTHSLLAPQKRLESIRHTAALLFVDISGFTKLSRSLEVESLSKVINSYFQKIVEIIQEFKGDVLKFAGDALIVEWKANQCKQQQTQAPVMATLCAAKLVDACSDFVVRIPNKNNATTLLNIHCAIGFGNVAGTHVGNQQRMEYVICGDALRQIALAITVAQNGEVVASPETIRALRETFVFEKNTTKGSESWTETPQIIATKSQLHFRPIDGQSYAKSKWEVNHTESDAMLSEQCQGWNISMLKRLHDRLAPYVHPAVLEAPVTVPTSRASVTSISSSRNNHINASQRRRSNRRKSIAASVQSNSNANTEDAKLRDVLTIFFQPLLPEEVDLMSSATVPDGALELLQSIMMIVQSEAEHFGGQLRQFICDDKGLTAIVNFGLQGSTFPNMVEERAIPCISKVKTLLKTELALDCRIGATHGKAYCGVVGALTRHEYAVLGPSVNLAARLMGNKQNPGTLVDRGFKVKAGPNHPFRSLPAIEAKGYDRPVRIFEPANAGQKVWVDIKEDQLVGRSAETFKLLCLAKDILKAGNSKRKSCLSRSSSKMVFVSGQYGVGKSSLMSQSTRQIEHLCRKRSAQYHVTRHVFSDEDSFKPFSIVRPLFLDILRRRQSATSRSVVSNASKVLQEEIRKNEEAQLHLLFLQTCLQAAIPMQYIEMFAGLIFTDKLSDGIGKWSDKAQKMAEWNRIAQLLVQVYLQMTDVFELVVLALDDISGMDEFSWKIVRRLFTRTSKFVIMGASRNEFSLNIQRHAWDELMGDDVLGSSRGNGGNFINLRLGPLAENDIAGIACKRLCQPSVELVVSRTVFLLSEGNPFLATEILDQMYLPASKLDEPSRMDRMEGVRDVLLNRLDSLPSAVRLHLNCGAMLGLSFSLSDAVAVMEKYNGIATEEETIENEELVRQSLLEAEQCGFLSSSEILGGTCRGFVLYSFSHPLLREVISQQILQEWKDKIQRLIDSTRTSDYVALHDSRRDLSVAQNKPIRSV</sequence>
<keyword evidence="2" id="KW-0067">ATP-binding</keyword>
<evidence type="ECO:0000256" key="3">
    <source>
        <dbReference type="SAM" id="MobiDB-lite"/>
    </source>
</evidence>